<keyword evidence="1" id="KW-0732">Signal</keyword>
<gene>
    <name evidence="5" type="ORF">B456_007G336400</name>
</gene>
<dbReference type="Gramene" id="KJB45903">
    <property type="protein sequence ID" value="KJB45903"/>
    <property type="gene ID" value="B456_007G336400"/>
</dbReference>
<dbReference type="OMA" id="MQQCHNS"/>
<dbReference type="NCBIfam" id="TIGR01614">
    <property type="entry name" value="PME_inhib"/>
    <property type="match status" value="1"/>
</dbReference>
<evidence type="ECO:0000313" key="5">
    <source>
        <dbReference type="EMBL" id="KJB45903.1"/>
    </source>
</evidence>
<dbReference type="Gene3D" id="1.20.140.40">
    <property type="entry name" value="Invertase/pectin methylesterase inhibitor family protein"/>
    <property type="match status" value="1"/>
</dbReference>
<proteinExistence type="inferred from homology"/>
<dbReference type="FunFam" id="1.20.140.40:FF:000008">
    <property type="entry name" value="Invertase/pectin methylesterase inhibitor family protein"/>
    <property type="match status" value="1"/>
</dbReference>
<dbReference type="GO" id="GO:0046910">
    <property type="term" value="F:pectinesterase inhibitor activity"/>
    <property type="evidence" value="ECO:0007669"/>
    <property type="project" value="InterPro"/>
</dbReference>
<evidence type="ECO:0000259" key="4">
    <source>
        <dbReference type="SMART" id="SM00856"/>
    </source>
</evidence>
<evidence type="ECO:0000313" key="6">
    <source>
        <dbReference type="Proteomes" id="UP000032304"/>
    </source>
</evidence>
<dbReference type="OrthoDB" id="1866975at2759"/>
<dbReference type="CDD" id="cd15797">
    <property type="entry name" value="PMEI"/>
    <property type="match status" value="1"/>
</dbReference>
<evidence type="ECO:0000256" key="2">
    <source>
        <dbReference type="ARBA" id="ARBA00023157"/>
    </source>
</evidence>
<evidence type="ECO:0000256" key="3">
    <source>
        <dbReference type="ARBA" id="ARBA00038471"/>
    </source>
</evidence>
<dbReference type="SUPFAM" id="SSF101148">
    <property type="entry name" value="Plant invertase/pectin methylesterase inhibitor"/>
    <property type="match status" value="1"/>
</dbReference>
<dbReference type="Pfam" id="PF04043">
    <property type="entry name" value="PMEI"/>
    <property type="match status" value="1"/>
</dbReference>
<name>A0A0D2R3J8_GOSRA</name>
<dbReference type="InterPro" id="IPR035513">
    <property type="entry name" value="Invertase/methylesterase_inhib"/>
</dbReference>
<keyword evidence="2" id="KW-1015">Disulfide bond</keyword>
<dbReference type="EMBL" id="CM001746">
    <property type="protein sequence ID" value="KJB45903.1"/>
    <property type="molecule type" value="Genomic_DNA"/>
</dbReference>
<dbReference type="Proteomes" id="UP000032304">
    <property type="component" value="Chromosome 7"/>
</dbReference>
<dbReference type="AlphaFoldDB" id="A0A0D2R3J8"/>
<dbReference type="eggNOG" id="ENOG502S6MD">
    <property type="taxonomic scope" value="Eukaryota"/>
</dbReference>
<dbReference type="PANTHER" id="PTHR36710">
    <property type="entry name" value="PECTINESTERASE INHIBITOR-LIKE"/>
    <property type="match status" value="1"/>
</dbReference>
<dbReference type="PANTHER" id="PTHR36710:SF4">
    <property type="entry name" value="PLANT INVERTASE_PECTIN METHYLESTERASE INHIBITOR SUPERFAMILY PROTEIN"/>
    <property type="match status" value="1"/>
</dbReference>
<comment type="similarity">
    <text evidence="3">Belongs to the PMEI family.</text>
</comment>
<evidence type="ECO:0000256" key="1">
    <source>
        <dbReference type="ARBA" id="ARBA00022729"/>
    </source>
</evidence>
<keyword evidence="6" id="KW-1185">Reference proteome</keyword>
<feature type="domain" description="Pectinesterase inhibitor" evidence="4">
    <location>
        <begin position="26"/>
        <end position="172"/>
    </location>
</feature>
<dbReference type="InterPro" id="IPR034086">
    <property type="entry name" value="PMEI_plant"/>
</dbReference>
<accession>A0A0D2R3J8</accession>
<organism evidence="5 6">
    <name type="scientific">Gossypium raimondii</name>
    <name type="common">Peruvian cotton</name>
    <name type="synonym">Gossypium klotzschianum subsp. raimondii</name>
    <dbReference type="NCBI Taxonomy" id="29730"/>
    <lineage>
        <taxon>Eukaryota</taxon>
        <taxon>Viridiplantae</taxon>
        <taxon>Streptophyta</taxon>
        <taxon>Embryophyta</taxon>
        <taxon>Tracheophyta</taxon>
        <taxon>Spermatophyta</taxon>
        <taxon>Magnoliopsida</taxon>
        <taxon>eudicotyledons</taxon>
        <taxon>Gunneridae</taxon>
        <taxon>Pentapetalae</taxon>
        <taxon>rosids</taxon>
        <taxon>malvids</taxon>
        <taxon>Malvales</taxon>
        <taxon>Malvaceae</taxon>
        <taxon>Malvoideae</taxon>
        <taxon>Gossypium</taxon>
    </lineage>
</organism>
<dbReference type="SMART" id="SM00856">
    <property type="entry name" value="PMEI"/>
    <property type="match status" value="1"/>
</dbReference>
<sequence>MDINLPLFLFLSISFNYMGHRNLVSADDTLIKTQCHNAKVPKACIQCVKSDPHSQSADKVGIATIVITCISNKAVTLESNMTVLASSVHDKKLKLVLQDCQKEFSDAKTNLTTAMDRLKNKDYNQTNYLVNHALQEEFYCKNNVGDLQYTLPTTILNDMTLYEELSEAAMRIIDRFLWV</sequence>
<reference evidence="5 6" key="1">
    <citation type="journal article" date="2012" name="Nature">
        <title>Repeated polyploidization of Gossypium genomes and the evolution of spinnable cotton fibres.</title>
        <authorList>
            <person name="Paterson A.H."/>
            <person name="Wendel J.F."/>
            <person name="Gundlach H."/>
            <person name="Guo H."/>
            <person name="Jenkins J."/>
            <person name="Jin D."/>
            <person name="Llewellyn D."/>
            <person name="Showmaker K.C."/>
            <person name="Shu S."/>
            <person name="Udall J."/>
            <person name="Yoo M.J."/>
            <person name="Byers R."/>
            <person name="Chen W."/>
            <person name="Doron-Faigenboim A."/>
            <person name="Duke M.V."/>
            <person name="Gong L."/>
            <person name="Grimwood J."/>
            <person name="Grover C."/>
            <person name="Grupp K."/>
            <person name="Hu G."/>
            <person name="Lee T.H."/>
            <person name="Li J."/>
            <person name="Lin L."/>
            <person name="Liu T."/>
            <person name="Marler B.S."/>
            <person name="Page J.T."/>
            <person name="Roberts A.W."/>
            <person name="Romanel E."/>
            <person name="Sanders W.S."/>
            <person name="Szadkowski E."/>
            <person name="Tan X."/>
            <person name="Tang H."/>
            <person name="Xu C."/>
            <person name="Wang J."/>
            <person name="Wang Z."/>
            <person name="Zhang D."/>
            <person name="Zhang L."/>
            <person name="Ashrafi H."/>
            <person name="Bedon F."/>
            <person name="Bowers J.E."/>
            <person name="Brubaker C.L."/>
            <person name="Chee P.W."/>
            <person name="Das S."/>
            <person name="Gingle A.R."/>
            <person name="Haigler C.H."/>
            <person name="Harker D."/>
            <person name="Hoffmann L.V."/>
            <person name="Hovav R."/>
            <person name="Jones D.C."/>
            <person name="Lemke C."/>
            <person name="Mansoor S."/>
            <person name="ur Rahman M."/>
            <person name="Rainville L.N."/>
            <person name="Rambani A."/>
            <person name="Reddy U.K."/>
            <person name="Rong J.K."/>
            <person name="Saranga Y."/>
            <person name="Scheffler B.E."/>
            <person name="Scheffler J.A."/>
            <person name="Stelly D.M."/>
            <person name="Triplett B.A."/>
            <person name="Van Deynze A."/>
            <person name="Vaslin M.F."/>
            <person name="Waghmare V.N."/>
            <person name="Walford S.A."/>
            <person name="Wright R.J."/>
            <person name="Zaki E.A."/>
            <person name="Zhang T."/>
            <person name="Dennis E.S."/>
            <person name="Mayer K.F."/>
            <person name="Peterson D.G."/>
            <person name="Rokhsar D.S."/>
            <person name="Wang X."/>
            <person name="Schmutz J."/>
        </authorList>
    </citation>
    <scope>NUCLEOTIDE SEQUENCE [LARGE SCALE GENOMIC DNA]</scope>
</reference>
<dbReference type="InterPro" id="IPR052421">
    <property type="entry name" value="PCW_Enzyme_Inhibitor"/>
</dbReference>
<dbReference type="InterPro" id="IPR006501">
    <property type="entry name" value="Pectinesterase_inhib_dom"/>
</dbReference>
<protein>
    <recommendedName>
        <fullName evidence="4">Pectinesterase inhibitor domain-containing protein</fullName>
    </recommendedName>
</protein>